<name>S5RM59_9PROT</name>
<dbReference type="HOGENOM" id="CLU_3197469_0_0_4"/>
<reference evidence="1 2" key="1">
    <citation type="journal article" date="2013" name="Curr. Biol.">
        <title>Defensive bacteriome symbiont with a drastically reduced genome.</title>
        <authorList>
            <person name="Nakabachi A."/>
            <person name="Ueoka R."/>
            <person name="Oshima K."/>
            <person name="Teta R."/>
            <person name="Mangoni A."/>
            <person name="Gurgui M."/>
            <person name="Oldham N.J."/>
            <person name="van Echten-Deckert G."/>
            <person name="Okamura K."/>
            <person name="Yamamoto K."/>
            <person name="Inoue H."/>
            <person name="Ohkuma M."/>
            <person name="Hongoh Y."/>
            <person name="Miyagishima S.Y."/>
            <person name="Hattori M."/>
            <person name="Piel J."/>
            <person name="Fukatsu T."/>
        </authorList>
    </citation>
    <scope>NUCLEOTIDE SEQUENCE [LARGE SCALE GENOMIC DNA]</scope>
    <source>
        <strain evidence="1 2">DC</strain>
    </source>
</reference>
<dbReference type="Proteomes" id="UP000015216">
    <property type="component" value="Chromosome"/>
</dbReference>
<keyword evidence="2" id="KW-1185">Reference proteome</keyword>
<dbReference type="KEGG" id="ssdc:SSDC_01785"/>
<protein>
    <submittedName>
        <fullName evidence="1">Uncharacterized protein</fullName>
    </submittedName>
</protein>
<proteinExistence type="predicted"/>
<dbReference type="EMBL" id="CP003468">
    <property type="protein sequence ID" value="AGS07041.1"/>
    <property type="molecule type" value="Genomic_DNA"/>
</dbReference>
<gene>
    <name evidence="1" type="ORF">SSDC_01785</name>
</gene>
<sequence>MKQVQDKCNLNLYYGYLITINKKNGSLELNSNLILFNNKNHFFIY</sequence>
<accession>S5RM59</accession>
<evidence type="ECO:0000313" key="1">
    <source>
        <dbReference type="EMBL" id="AGS07041.1"/>
    </source>
</evidence>
<evidence type="ECO:0000313" key="2">
    <source>
        <dbReference type="Proteomes" id="UP000015216"/>
    </source>
</evidence>
<dbReference type="AlphaFoldDB" id="S5RM59"/>
<organism evidence="1 2">
    <name type="scientific">Candidatus Profftella armatura</name>
    <dbReference type="NCBI Taxonomy" id="669502"/>
    <lineage>
        <taxon>Bacteria</taxon>
        <taxon>Pseudomonadati</taxon>
        <taxon>Pseudomonadota</taxon>
        <taxon>Betaproteobacteria</taxon>
        <taxon>Candidatus Profftella</taxon>
    </lineage>
</organism>